<dbReference type="RefSeq" id="WP_092913576.1">
    <property type="nucleotide sequence ID" value="NZ_FOXB01000038.1"/>
</dbReference>
<evidence type="ECO:0000256" key="8">
    <source>
        <dbReference type="ARBA" id="ARBA00023141"/>
    </source>
</evidence>
<dbReference type="NCBIfam" id="NF006307">
    <property type="entry name" value="PRK08507.1"/>
    <property type="match status" value="1"/>
</dbReference>
<dbReference type="Pfam" id="PF20463">
    <property type="entry name" value="PDH_C"/>
    <property type="match status" value="1"/>
</dbReference>
<evidence type="ECO:0000256" key="7">
    <source>
        <dbReference type="ARBA" id="ARBA00023027"/>
    </source>
</evidence>
<dbReference type="Gene3D" id="3.40.50.720">
    <property type="entry name" value="NAD(P)-binding Rossmann-like Domain"/>
    <property type="match status" value="1"/>
</dbReference>
<comment type="catalytic activity">
    <reaction evidence="9">
        <text>prephenate + NAD(+) = 3-(4-hydroxyphenyl)pyruvate + CO2 + NADH</text>
        <dbReference type="Rhea" id="RHEA:13869"/>
        <dbReference type="ChEBI" id="CHEBI:16526"/>
        <dbReference type="ChEBI" id="CHEBI:29934"/>
        <dbReference type="ChEBI" id="CHEBI:36242"/>
        <dbReference type="ChEBI" id="CHEBI:57540"/>
        <dbReference type="ChEBI" id="CHEBI:57945"/>
        <dbReference type="EC" id="1.3.1.12"/>
    </reaction>
</comment>
<keyword evidence="4" id="KW-0827">Tyrosine biosynthesis</keyword>
<dbReference type="STRING" id="223786.SAMN05216234_13815"/>
<dbReference type="InterPro" id="IPR003099">
    <property type="entry name" value="Prephen_DH"/>
</dbReference>
<dbReference type="InterPro" id="IPR008927">
    <property type="entry name" value="6-PGluconate_DH-like_C_sf"/>
</dbReference>
<sequence length="275" mass="30728">MVVGIVGLGLMGGSMGLAVKNLEFIDKVVGIDHNQSHCESAVSLNLVDEIVDLEGLKQSDVIFLAIPVEGIINSLKNLIDIPPNTTIIDLGSTKAKIVENIPTQIRKNFVAAHPMTGTEKFGPTAALKNLYKDKIVVLCNLDESGEHQRNTAWRIFEEIGMKIVTMDAKEHDRHAAYISHLPHAISYALANAVMAQEDAKNILILAAGGFRDMSRLAKSSPVMWEEIFKQNKKNLLEAMDHFEEELKRCRELINNEEWESLHNWMKDANKLHDIL</sequence>
<evidence type="ECO:0000256" key="5">
    <source>
        <dbReference type="ARBA" id="ARBA00022605"/>
    </source>
</evidence>
<dbReference type="Proteomes" id="UP000199227">
    <property type="component" value="Unassembled WGS sequence"/>
</dbReference>
<dbReference type="GO" id="GO:0004665">
    <property type="term" value="F:prephenate dehydrogenase (NADP+) activity"/>
    <property type="evidence" value="ECO:0007669"/>
    <property type="project" value="InterPro"/>
</dbReference>
<comment type="pathway">
    <text evidence="1">Amino-acid biosynthesis; L-tyrosine biosynthesis; (4-hydroxyphenyl)pyruvate from prephenate (NAD(+) route): step 1/1.</text>
</comment>
<evidence type="ECO:0000256" key="10">
    <source>
        <dbReference type="SAM" id="Coils"/>
    </source>
</evidence>
<feature type="domain" description="Prephenate/arogenate dehydrogenase" evidence="11">
    <location>
        <begin position="1"/>
        <end position="275"/>
    </location>
</feature>
<dbReference type="Pfam" id="PF02153">
    <property type="entry name" value="PDH_N"/>
    <property type="match status" value="1"/>
</dbReference>
<dbReference type="PANTHER" id="PTHR21363">
    <property type="entry name" value="PREPHENATE DEHYDROGENASE"/>
    <property type="match status" value="1"/>
</dbReference>
<keyword evidence="10" id="KW-0175">Coiled coil</keyword>
<protein>
    <recommendedName>
        <fullName evidence="3">prephenate dehydrogenase</fullName>
        <ecNumber evidence="3">1.3.1.12</ecNumber>
    </recommendedName>
</protein>
<dbReference type="FunFam" id="3.40.50.720:FF:000208">
    <property type="entry name" value="Prephenate dehydrogenase"/>
    <property type="match status" value="1"/>
</dbReference>
<dbReference type="PANTHER" id="PTHR21363:SF0">
    <property type="entry name" value="PREPHENATE DEHYDROGENASE [NADP(+)]"/>
    <property type="match status" value="1"/>
</dbReference>
<organism evidence="12 13">
    <name type="scientific">Hydrogenimonas thermophila</name>
    <dbReference type="NCBI Taxonomy" id="223786"/>
    <lineage>
        <taxon>Bacteria</taxon>
        <taxon>Pseudomonadati</taxon>
        <taxon>Campylobacterota</taxon>
        <taxon>Epsilonproteobacteria</taxon>
        <taxon>Campylobacterales</taxon>
        <taxon>Hydrogenimonadaceae</taxon>
        <taxon>Hydrogenimonas</taxon>
    </lineage>
</organism>
<dbReference type="InterPro" id="IPR046825">
    <property type="entry name" value="PDH_C"/>
</dbReference>
<dbReference type="EC" id="1.3.1.12" evidence="3"/>
<dbReference type="GO" id="GO:0070403">
    <property type="term" value="F:NAD+ binding"/>
    <property type="evidence" value="ECO:0007669"/>
    <property type="project" value="InterPro"/>
</dbReference>
<dbReference type="GO" id="GO:0006571">
    <property type="term" value="P:tyrosine biosynthetic process"/>
    <property type="evidence" value="ECO:0007669"/>
    <property type="project" value="UniProtKB-KW"/>
</dbReference>
<dbReference type="GO" id="GO:0008977">
    <property type="term" value="F:prephenate dehydrogenase (NAD+) activity"/>
    <property type="evidence" value="ECO:0007669"/>
    <property type="project" value="UniProtKB-EC"/>
</dbReference>
<dbReference type="OrthoDB" id="9802008at2"/>
<dbReference type="FunFam" id="1.10.3660.10:FF:000003">
    <property type="entry name" value="Prephenate dehydrogenase"/>
    <property type="match status" value="1"/>
</dbReference>
<dbReference type="AlphaFoldDB" id="A0A1I5SXG9"/>
<dbReference type="Gene3D" id="1.10.3660.10">
    <property type="entry name" value="6-phosphogluconate dehydrogenase C-terminal like domain"/>
    <property type="match status" value="1"/>
</dbReference>
<keyword evidence="7" id="KW-0520">NAD</keyword>
<dbReference type="EMBL" id="FOXB01000038">
    <property type="protein sequence ID" value="SFP75475.1"/>
    <property type="molecule type" value="Genomic_DNA"/>
</dbReference>
<keyword evidence="5" id="KW-0028">Amino-acid biosynthesis</keyword>
<evidence type="ECO:0000256" key="4">
    <source>
        <dbReference type="ARBA" id="ARBA00022498"/>
    </source>
</evidence>
<keyword evidence="6" id="KW-0560">Oxidoreductase</keyword>
<dbReference type="InterPro" id="IPR036291">
    <property type="entry name" value="NAD(P)-bd_dom_sf"/>
</dbReference>
<accession>A0A1I5SXG9</accession>
<comment type="similarity">
    <text evidence="2">Belongs to the prephenate/arogenate dehydrogenase family.</text>
</comment>
<keyword evidence="8" id="KW-0057">Aromatic amino acid biosynthesis</keyword>
<evidence type="ECO:0000259" key="11">
    <source>
        <dbReference type="PROSITE" id="PS51176"/>
    </source>
</evidence>
<dbReference type="InterPro" id="IPR050812">
    <property type="entry name" value="Preph/Arog_dehydrog"/>
</dbReference>
<evidence type="ECO:0000256" key="9">
    <source>
        <dbReference type="ARBA" id="ARBA00049260"/>
    </source>
</evidence>
<gene>
    <name evidence="12" type="ORF">SAMN05216234_13815</name>
</gene>
<evidence type="ECO:0000256" key="6">
    <source>
        <dbReference type="ARBA" id="ARBA00023002"/>
    </source>
</evidence>
<feature type="coiled-coil region" evidence="10">
    <location>
        <begin position="225"/>
        <end position="259"/>
    </location>
</feature>
<reference evidence="12 13" key="1">
    <citation type="submission" date="2016-10" db="EMBL/GenBank/DDBJ databases">
        <authorList>
            <person name="de Groot N.N."/>
        </authorList>
    </citation>
    <scope>NUCLEOTIDE SEQUENCE [LARGE SCALE GENOMIC DNA]</scope>
    <source>
        <strain evidence="12 13">EP1-55-1</strain>
    </source>
</reference>
<proteinExistence type="inferred from homology"/>
<evidence type="ECO:0000256" key="2">
    <source>
        <dbReference type="ARBA" id="ARBA00007964"/>
    </source>
</evidence>
<evidence type="ECO:0000256" key="1">
    <source>
        <dbReference type="ARBA" id="ARBA00005067"/>
    </source>
</evidence>
<name>A0A1I5SXG9_9BACT</name>
<evidence type="ECO:0000313" key="13">
    <source>
        <dbReference type="Proteomes" id="UP000199227"/>
    </source>
</evidence>
<dbReference type="InterPro" id="IPR046826">
    <property type="entry name" value="PDH_N"/>
</dbReference>
<evidence type="ECO:0000313" key="12">
    <source>
        <dbReference type="EMBL" id="SFP75475.1"/>
    </source>
</evidence>
<evidence type="ECO:0000256" key="3">
    <source>
        <dbReference type="ARBA" id="ARBA00012068"/>
    </source>
</evidence>
<dbReference type="SUPFAM" id="SSF48179">
    <property type="entry name" value="6-phosphogluconate dehydrogenase C-terminal domain-like"/>
    <property type="match status" value="1"/>
</dbReference>
<dbReference type="PROSITE" id="PS51176">
    <property type="entry name" value="PDH_ADH"/>
    <property type="match status" value="1"/>
</dbReference>
<dbReference type="SUPFAM" id="SSF51735">
    <property type="entry name" value="NAD(P)-binding Rossmann-fold domains"/>
    <property type="match status" value="1"/>
</dbReference>
<keyword evidence="13" id="KW-1185">Reference proteome</keyword>